<reference evidence="4" key="1">
    <citation type="submission" date="2022-06" db="EMBL/GenBank/DDBJ databases">
        <title>CFH 74404 Thermomicrobiaceae sp.</title>
        <authorList>
            <person name="Ming H."/>
            <person name="Li W.-J."/>
            <person name="Zhao Z."/>
        </authorList>
    </citation>
    <scope>NUCLEOTIDE SEQUENCE</scope>
    <source>
        <strain evidence="4">CFH 74404</strain>
    </source>
</reference>
<proteinExistence type="predicted"/>
<dbReference type="Pfam" id="PF00293">
    <property type="entry name" value="NUDIX"/>
    <property type="match status" value="1"/>
</dbReference>
<dbReference type="InterPro" id="IPR000086">
    <property type="entry name" value="NUDIX_hydrolase_dom"/>
</dbReference>
<evidence type="ECO:0000313" key="5">
    <source>
        <dbReference type="Proteomes" id="UP001165306"/>
    </source>
</evidence>
<dbReference type="PRINTS" id="PR00502">
    <property type="entry name" value="NUDIXFAMILY"/>
</dbReference>
<evidence type="ECO:0000256" key="2">
    <source>
        <dbReference type="ARBA" id="ARBA00022801"/>
    </source>
</evidence>
<keyword evidence="5" id="KW-1185">Reference proteome</keyword>
<sequence length="164" mass="18188">MEERERALHVVAVGGVVVRGDAVLLVRMAYGPARGQYLFPGGLVEPGETLDQAVAREVLEETSVAAEPIGVIGLRTRYDGPRSDTYVMFLLEHRSGEPHPDGQESDDARYFGLPELEAAGDAVTGLSRYVSLRVLRGEYCLQRFAADFDYRAAGRDPERWRIFC</sequence>
<dbReference type="GO" id="GO:0016787">
    <property type="term" value="F:hydrolase activity"/>
    <property type="evidence" value="ECO:0007669"/>
    <property type="project" value="UniProtKB-KW"/>
</dbReference>
<dbReference type="Proteomes" id="UP001165306">
    <property type="component" value="Unassembled WGS sequence"/>
</dbReference>
<gene>
    <name evidence="4" type="ORF">NET02_12365</name>
</gene>
<comment type="caution">
    <text evidence="4">The sequence shown here is derived from an EMBL/GenBank/DDBJ whole genome shotgun (WGS) entry which is preliminary data.</text>
</comment>
<dbReference type="InterPro" id="IPR020476">
    <property type="entry name" value="Nudix_hydrolase"/>
</dbReference>
<dbReference type="AlphaFoldDB" id="A0AA41WBF6"/>
<evidence type="ECO:0000259" key="3">
    <source>
        <dbReference type="PROSITE" id="PS51462"/>
    </source>
</evidence>
<dbReference type="PANTHER" id="PTHR43046:SF14">
    <property type="entry name" value="MUTT_NUDIX FAMILY PROTEIN"/>
    <property type="match status" value="1"/>
</dbReference>
<feature type="domain" description="Nudix hydrolase" evidence="3">
    <location>
        <begin position="8"/>
        <end position="136"/>
    </location>
</feature>
<dbReference type="PROSITE" id="PS51462">
    <property type="entry name" value="NUDIX"/>
    <property type="match status" value="1"/>
</dbReference>
<keyword evidence="2" id="KW-0378">Hydrolase</keyword>
<evidence type="ECO:0000256" key="1">
    <source>
        <dbReference type="ARBA" id="ARBA00001946"/>
    </source>
</evidence>
<dbReference type="Gene3D" id="3.90.79.10">
    <property type="entry name" value="Nucleoside Triphosphate Pyrophosphohydrolase"/>
    <property type="match status" value="1"/>
</dbReference>
<evidence type="ECO:0000313" key="4">
    <source>
        <dbReference type="EMBL" id="MCM8749944.1"/>
    </source>
</evidence>
<dbReference type="InterPro" id="IPR015797">
    <property type="entry name" value="NUDIX_hydrolase-like_dom_sf"/>
</dbReference>
<name>A0AA41WBF6_9BACT</name>
<dbReference type="SUPFAM" id="SSF55811">
    <property type="entry name" value="Nudix"/>
    <property type="match status" value="1"/>
</dbReference>
<organism evidence="4 5">
    <name type="scientific">Thermalbibacter longus</name>
    <dbReference type="NCBI Taxonomy" id="2951981"/>
    <lineage>
        <taxon>Bacteria</taxon>
        <taxon>Pseudomonadati</taxon>
        <taxon>Thermomicrobiota</taxon>
        <taxon>Thermomicrobia</taxon>
        <taxon>Thermomicrobiales</taxon>
        <taxon>Thermomicrobiaceae</taxon>
        <taxon>Thermalbibacter</taxon>
    </lineage>
</organism>
<dbReference type="PANTHER" id="PTHR43046">
    <property type="entry name" value="GDP-MANNOSE MANNOSYL HYDROLASE"/>
    <property type="match status" value="1"/>
</dbReference>
<accession>A0AA41WBF6</accession>
<protein>
    <submittedName>
        <fullName evidence="4">NUDIX domain-containing protein</fullName>
    </submittedName>
</protein>
<dbReference type="RefSeq" id="WP_284057730.1">
    <property type="nucleotide sequence ID" value="NZ_JAMSLR010000009.1"/>
</dbReference>
<comment type="cofactor">
    <cofactor evidence="1">
        <name>Mg(2+)</name>
        <dbReference type="ChEBI" id="CHEBI:18420"/>
    </cofactor>
</comment>
<dbReference type="EMBL" id="JAMSLR010000009">
    <property type="protein sequence ID" value="MCM8749944.1"/>
    <property type="molecule type" value="Genomic_DNA"/>
</dbReference>